<dbReference type="EMBL" id="JAESHT010000046">
    <property type="protein sequence ID" value="MBL3675755.1"/>
    <property type="molecule type" value="Genomic_DNA"/>
</dbReference>
<evidence type="ECO:0000259" key="8">
    <source>
        <dbReference type="Pfam" id="PF04239"/>
    </source>
</evidence>
<keyword evidence="4 7" id="KW-0812">Transmembrane</keyword>
<name>A0ABS1SAJ9_9RHOB</name>
<evidence type="ECO:0000256" key="4">
    <source>
        <dbReference type="ARBA" id="ARBA00022692"/>
    </source>
</evidence>
<evidence type="ECO:0000256" key="7">
    <source>
        <dbReference type="SAM" id="Phobius"/>
    </source>
</evidence>
<evidence type="ECO:0000313" key="10">
    <source>
        <dbReference type="Proteomes" id="UP000644749"/>
    </source>
</evidence>
<dbReference type="Proteomes" id="UP000644749">
    <property type="component" value="Unassembled WGS sequence"/>
</dbReference>
<keyword evidence="10" id="KW-1185">Reference proteome</keyword>
<comment type="subcellular location">
    <subcellularLocation>
        <location evidence="1">Cell membrane</location>
        <topology evidence="1">Multi-pass membrane protein</topology>
    </subcellularLocation>
</comment>
<evidence type="ECO:0000256" key="6">
    <source>
        <dbReference type="ARBA" id="ARBA00023136"/>
    </source>
</evidence>
<sequence>MIEILRPELPLWEICLRGSIAWLGLVLVVRIVPKRNTGHISPNDMLVLVVIGALAADAVSGGSISTGDLLLMIVVVLLWSYILDILEYRVPVFRRLMRPSHTLLVENGRIIRRNMRRELVTEEEIMATLRKQGICDLLEVASAHLEADGEISLRKR</sequence>
<reference evidence="9 10" key="1">
    <citation type="submission" date="2021-01" db="EMBL/GenBank/DDBJ databases">
        <title>011410 draft genome.</title>
        <authorList>
            <person name="Lang L."/>
        </authorList>
    </citation>
    <scope>NUCLEOTIDE SEQUENCE [LARGE SCALE GENOMIC DNA]</scope>
    <source>
        <strain evidence="9 10">KCTC 42845</strain>
    </source>
</reference>
<dbReference type="InterPro" id="IPR007353">
    <property type="entry name" value="DUF421"/>
</dbReference>
<keyword evidence="6 7" id="KW-0472">Membrane</keyword>
<dbReference type="InterPro" id="IPR023090">
    <property type="entry name" value="UPF0702_alpha/beta_dom_sf"/>
</dbReference>
<accession>A0ABS1SAJ9</accession>
<dbReference type="RefSeq" id="WP_191313186.1">
    <property type="nucleotide sequence ID" value="NZ_JAESHT010000046.1"/>
</dbReference>
<comment type="caution">
    <text evidence="9">The sequence shown here is derived from an EMBL/GenBank/DDBJ whole genome shotgun (WGS) entry which is preliminary data.</text>
</comment>
<evidence type="ECO:0000256" key="1">
    <source>
        <dbReference type="ARBA" id="ARBA00004651"/>
    </source>
</evidence>
<feature type="transmembrane region" description="Helical" evidence="7">
    <location>
        <begin position="14"/>
        <end position="33"/>
    </location>
</feature>
<protein>
    <submittedName>
        <fullName evidence="9">DUF421 domain-containing protein</fullName>
    </submittedName>
</protein>
<dbReference type="PANTHER" id="PTHR34582:SF6">
    <property type="entry name" value="UPF0702 TRANSMEMBRANE PROTEIN YCAP"/>
    <property type="match status" value="1"/>
</dbReference>
<evidence type="ECO:0000256" key="3">
    <source>
        <dbReference type="ARBA" id="ARBA00022475"/>
    </source>
</evidence>
<evidence type="ECO:0000256" key="2">
    <source>
        <dbReference type="ARBA" id="ARBA00006448"/>
    </source>
</evidence>
<dbReference type="PANTHER" id="PTHR34582">
    <property type="entry name" value="UPF0702 TRANSMEMBRANE PROTEIN YCAP"/>
    <property type="match status" value="1"/>
</dbReference>
<gene>
    <name evidence="9" type="ORF">JL111_20055</name>
</gene>
<organism evidence="9 10">
    <name type="scientific">Paracoccus aerius</name>
    <dbReference type="NCBI Taxonomy" id="1915382"/>
    <lineage>
        <taxon>Bacteria</taxon>
        <taxon>Pseudomonadati</taxon>
        <taxon>Pseudomonadota</taxon>
        <taxon>Alphaproteobacteria</taxon>
        <taxon>Rhodobacterales</taxon>
        <taxon>Paracoccaceae</taxon>
        <taxon>Paracoccus</taxon>
    </lineage>
</organism>
<feature type="domain" description="YetF C-terminal" evidence="8">
    <location>
        <begin position="91"/>
        <end position="153"/>
    </location>
</feature>
<proteinExistence type="inferred from homology"/>
<keyword evidence="3" id="KW-1003">Cell membrane</keyword>
<feature type="transmembrane region" description="Helical" evidence="7">
    <location>
        <begin position="70"/>
        <end position="88"/>
    </location>
</feature>
<keyword evidence="5 7" id="KW-1133">Transmembrane helix</keyword>
<comment type="similarity">
    <text evidence="2">Belongs to the UPF0702 family.</text>
</comment>
<dbReference type="Pfam" id="PF04239">
    <property type="entry name" value="DUF421"/>
    <property type="match status" value="1"/>
</dbReference>
<evidence type="ECO:0000313" key="9">
    <source>
        <dbReference type="EMBL" id="MBL3675755.1"/>
    </source>
</evidence>
<evidence type="ECO:0000256" key="5">
    <source>
        <dbReference type="ARBA" id="ARBA00022989"/>
    </source>
</evidence>
<feature type="transmembrane region" description="Helical" evidence="7">
    <location>
        <begin position="45"/>
        <end position="64"/>
    </location>
</feature>
<dbReference type="Gene3D" id="3.30.240.20">
    <property type="entry name" value="bsu07140 like domains"/>
    <property type="match status" value="1"/>
</dbReference>